<organism evidence="1 2">
    <name type="scientific">Timema podura</name>
    <name type="common">Walking stick</name>
    <dbReference type="NCBI Taxonomy" id="61482"/>
    <lineage>
        <taxon>Eukaryota</taxon>
        <taxon>Metazoa</taxon>
        <taxon>Ecdysozoa</taxon>
        <taxon>Arthropoda</taxon>
        <taxon>Hexapoda</taxon>
        <taxon>Insecta</taxon>
        <taxon>Pterygota</taxon>
        <taxon>Neoptera</taxon>
        <taxon>Polyneoptera</taxon>
        <taxon>Phasmatodea</taxon>
        <taxon>Timematodea</taxon>
        <taxon>Timematoidea</taxon>
        <taxon>Timematidae</taxon>
        <taxon>Timema</taxon>
    </lineage>
</organism>
<proteinExistence type="predicted"/>
<gene>
    <name evidence="1" type="ORF">TPAB3V08_LOCUS12448</name>
</gene>
<dbReference type="EMBL" id="CAJPIN010043683">
    <property type="protein sequence ID" value="CAG2065504.1"/>
    <property type="molecule type" value="Genomic_DNA"/>
</dbReference>
<evidence type="ECO:0000313" key="2">
    <source>
        <dbReference type="Proteomes" id="UP001153148"/>
    </source>
</evidence>
<comment type="caution">
    <text evidence="1">The sequence shown here is derived from an EMBL/GenBank/DDBJ whole genome shotgun (WGS) entry which is preliminary data.</text>
</comment>
<keyword evidence="2" id="KW-1185">Reference proteome</keyword>
<reference evidence="1" key="1">
    <citation type="submission" date="2021-03" db="EMBL/GenBank/DDBJ databases">
        <authorList>
            <person name="Tran Van P."/>
        </authorList>
    </citation>
    <scope>NUCLEOTIDE SEQUENCE</scope>
</reference>
<protein>
    <submittedName>
        <fullName evidence="1">Uncharacterized protein</fullName>
    </submittedName>
</protein>
<name>A0ABN7PCI8_TIMPD</name>
<evidence type="ECO:0000313" key="1">
    <source>
        <dbReference type="EMBL" id="CAG2065504.1"/>
    </source>
</evidence>
<sequence>MPRWLGRSRMTDIARACMTWEGHEIEHKFAPCSTEREGVKMLHPIFSGIGKVEFKASEPAFAWRESGKPFRINHPLVHSTEIRTSISPSSAVELSTTNSLANYATKAGNILLTPKKVQITVFTLTWVVFNPPMRVSRRGTSTRSTDSERSPLFTTCSGPSVMDAAVMKIRTPHITTHVAYQTILN</sequence>
<accession>A0ABN7PCI8</accession>
<dbReference type="Proteomes" id="UP001153148">
    <property type="component" value="Unassembled WGS sequence"/>
</dbReference>